<dbReference type="EMBL" id="CAJOBJ010173737">
    <property type="protein sequence ID" value="CAF4892722.1"/>
    <property type="molecule type" value="Genomic_DNA"/>
</dbReference>
<evidence type="ECO:0000313" key="3">
    <source>
        <dbReference type="Proteomes" id="UP000681720"/>
    </source>
</evidence>
<proteinExistence type="predicted"/>
<evidence type="ECO:0000313" key="2">
    <source>
        <dbReference type="EMBL" id="CAF4901782.1"/>
    </source>
</evidence>
<dbReference type="Proteomes" id="UP000681720">
    <property type="component" value="Unassembled WGS sequence"/>
</dbReference>
<dbReference type="AlphaFoldDB" id="A0A8S3CD39"/>
<evidence type="ECO:0000313" key="1">
    <source>
        <dbReference type="EMBL" id="CAF4892722.1"/>
    </source>
</evidence>
<name>A0A8S3CD39_9BILA</name>
<reference evidence="2" key="1">
    <citation type="submission" date="2021-02" db="EMBL/GenBank/DDBJ databases">
        <authorList>
            <person name="Nowell W R."/>
        </authorList>
    </citation>
    <scope>NUCLEOTIDE SEQUENCE</scope>
</reference>
<feature type="non-terminal residue" evidence="2">
    <location>
        <position position="1"/>
    </location>
</feature>
<gene>
    <name evidence="1" type="ORF">GIL414_LOCUS51420</name>
    <name evidence="2" type="ORF">GIL414_LOCUS51872</name>
</gene>
<sequence length="45" mass="5172">ITLRATNQNRQLTAIINEPIVTKQQEVKLSEDKTTLRQKVVPVQK</sequence>
<protein>
    <submittedName>
        <fullName evidence="2">Uncharacterized protein</fullName>
    </submittedName>
</protein>
<organism evidence="2 3">
    <name type="scientific">Rotaria magnacalcarata</name>
    <dbReference type="NCBI Taxonomy" id="392030"/>
    <lineage>
        <taxon>Eukaryota</taxon>
        <taxon>Metazoa</taxon>
        <taxon>Spiralia</taxon>
        <taxon>Gnathifera</taxon>
        <taxon>Rotifera</taxon>
        <taxon>Eurotatoria</taxon>
        <taxon>Bdelloidea</taxon>
        <taxon>Philodinida</taxon>
        <taxon>Philodinidae</taxon>
        <taxon>Rotaria</taxon>
    </lineage>
</organism>
<accession>A0A8S3CD39</accession>
<dbReference type="EMBL" id="CAJOBJ010176366">
    <property type="protein sequence ID" value="CAF4901782.1"/>
    <property type="molecule type" value="Genomic_DNA"/>
</dbReference>
<comment type="caution">
    <text evidence="2">The sequence shown here is derived from an EMBL/GenBank/DDBJ whole genome shotgun (WGS) entry which is preliminary data.</text>
</comment>